<name>A0A9W9Z8C4_9CNID</name>
<reference evidence="2" key="1">
    <citation type="submission" date="2023-01" db="EMBL/GenBank/DDBJ databases">
        <title>Genome assembly of the deep-sea coral Lophelia pertusa.</title>
        <authorList>
            <person name="Herrera S."/>
            <person name="Cordes E."/>
        </authorList>
    </citation>
    <scope>NUCLEOTIDE SEQUENCE</scope>
    <source>
        <strain evidence="2">USNM1676648</strain>
        <tissue evidence="2">Polyp</tissue>
    </source>
</reference>
<evidence type="ECO:0000313" key="2">
    <source>
        <dbReference type="EMBL" id="KAJ7375848.1"/>
    </source>
</evidence>
<protein>
    <submittedName>
        <fullName evidence="2">Uncharacterized protein</fullName>
    </submittedName>
</protein>
<feature type="region of interest" description="Disordered" evidence="1">
    <location>
        <begin position="89"/>
        <end position="119"/>
    </location>
</feature>
<keyword evidence="3" id="KW-1185">Reference proteome</keyword>
<dbReference type="AlphaFoldDB" id="A0A9W9Z8C4"/>
<accession>A0A9W9Z8C4</accession>
<dbReference type="EMBL" id="MU826447">
    <property type="protein sequence ID" value="KAJ7375848.1"/>
    <property type="molecule type" value="Genomic_DNA"/>
</dbReference>
<organism evidence="2 3">
    <name type="scientific">Desmophyllum pertusum</name>
    <dbReference type="NCBI Taxonomy" id="174260"/>
    <lineage>
        <taxon>Eukaryota</taxon>
        <taxon>Metazoa</taxon>
        <taxon>Cnidaria</taxon>
        <taxon>Anthozoa</taxon>
        <taxon>Hexacorallia</taxon>
        <taxon>Scleractinia</taxon>
        <taxon>Caryophylliina</taxon>
        <taxon>Caryophylliidae</taxon>
        <taxon>Desmophyllum</taxon>
    </lineage>
</organism>
<comment type="caution">
    <text evidence="2">The sequence shown here is derived from an EMBL/GenBank/DDBJ whole genome shotgun (WGS) entry which is preliminary data.</text>
</comment>
<proteinExistence type="predicted"/>
<gene>
    <name evidence="2" type="ORF">OS493_038450</name>
</gene>
<evidence type="ECO:0000313" key="3">
    <source>
        <dbReference type="Proteomes" id="UP001163046"/>
    </source>
</evidence>
<feature type="region of interest" description="Disordered" evidence="1">
    <location>
        <begin position="134"/>
        <end position="159"/>
    </location>
</feature>
<sequence>MGDPTYIKENRRPNQNDYIKGTIDESRRKLFLFFTRLMKRSHYQSPRIPYGYKSQGLHGMYQTAQDQQYNNTLKELHIRAKDLCSPTQVTCQPREHQRLTKPTQLKPSARSAPGPNASAEQTFNKRFRANSSHRCPINRFLTNRGSLRPPPDYPSQSAPQDYYAQSLTQPSATGYSSFSRATTNGLLPATCCSLIVTAVS</sequence>
<evidence type="ECO:0000256" key="1">
    <source>
        <dbReference type="SAM" id="MobiDB-lite"/>
    </source>
</evidence>
<dbReference type="Proteomes" id="UP001163046">
    <property type="component" value="Unassembled WGS sequence"/>
</dbReference>